<dbReference type="CDD" id="cd01184">
    <property type="entry name" value="INT_C_like_1"/>
    <property type="match status" value="1"/>
</dbReference>
<evidence type="ECO:0000256" key="3">
    <source>
        <dbReference type="ARBA" id="ARBA00023125"/>
    </source>
</evidence>
<name>A0ABY5AB87_9GAMM</name>
<keyword evidence="4" id="KW-0233">DNA recombination</keyword>
<dbReference type="PANTHER" id="PTHR30349">
    <property type="entry name" value="PHAGE INTEGRASE-RELATED"/>
    <property type="match status" value="1"/>
</dbReference>
<evidence type="ECO:0000313" key="7">
    <source>
        <dbReference type="Proteomes" id="UP001054897"/>
    </source>
</evidence>
<dbReference type="Gene3D" id="1.10.443.10">
    <property type="entry name" value="Intergrase catalytic core"/>
    <property type="match status" value="1"/>
</dbReference>
<dbReference type="RefSeq" id="WP_129484183.1">
    <property type="nucleotide sequence ID" value="NZ_CP099397.1"/>
</dbReference>
<dbReference type="GeneID" id="300080482"/>
<dbReference type="PROSITE" id="PS51898">
    <property type="entry name" value="TYR_RECOMBINASE"/>
    <property type="match status" value="1"/>
</dbReference>
<gene>
    <name evidence="6" type="ORF">L1F06_005870</name>
</gene>
<dbReference type="InterPro" id="IPR002104">
    <property type="entry name" value="Integrase_catalytic"/>
</dbReference>
<protein>
    <submittedName>
        <fullName evidence="6">Site-specific integrase</fullName>
    </submittedName>
</protein>
<evidence type="ECO:0000313" key="6">
    <source>
        <dbReference type="EMBL" id="USR40965.1"/>
    </source>
</evidence>
<evidence type="ECO:0000259" key="5">
    <source>
        <dbReference type="PROSITE" id="PS51898"/>
    </source>
</evidence>
<reference evidence="6" key="1">
    <citation type="submission" date="2022-06" db="EMBL/GenBank/DDBJ databases">
        <title>Complete genome of Pseudomonas hydrolytica DSWY01T.</title>
        <authorList>
            <person name="Jung J."/>
            <person name="Jeon C.O."/>
        </authorList>
    </citation>
    <scope>NUCLEOTIDE SEQUENCE</scope>
    <source>
        <strain evidence="6">DSWY01</strain>
    </source>
</reference>
<dbReference type="Gene3D" id="1.10.150.130">
    <property type="match status" value="1"/>
</dbReference>
<dbReference type="PANTHER" id="PTHR30349:SF41">
    <property type="entry name" value="INTEGRASE_RECOMBINASE PROTEIN MJ0367-RELATED"/>
    <property type="match status" value="1"/>
</dbReference>
<dbReference type="InterPro" id="IPR010998">
    <property type="entry name" value="Integrase_recombinase_N"/>
</dbReference>
<dbReference type="EMBL" id="CP099397">
    <property type="protein sequence ID" value="USR40965.1"/>
    <property type="molecule type" value="Genomic_DNA"/>
</dbReference>
<accession>A0ABY5AB87</accession>
<dbReference type="Proteomes" id="UP001054897">
    <property type="component" value="Chromosome"/>
</dbReference>
<dbReference type="InterPro" id="IPR013762">
    <property type="entry name" value="Integrase-like_cat_sf"/>
</dbReference>
<evidence type="ECO:0000256" key="1">
    <source>
        <dbReference type="ARBA" id="ARBA00008857"/>
    </source>
</evidence>
<evidence type="ECO:0000256" key="4">
    <source>
        <dbReference type="ARBA" id="ARBA00023172"/>
    </source>
</evidence>
<keyword evidence="2" id="KW-0229">DNA integration</keyword>
<keyword evidence="3" id="KW-0238">DNA-binding</keyword>
<proteinExistence type="inferred from homology"/>
<dbReference type="InterPro" id="IPR050090">
    <property type="entry name" value="Tyrosine_recombinase_XerCD"/>
</dbReference>
<organism evidence="6 7">
    <name type="scientific">Ectopseudomonas hydrolytica</name>
    <dbReference type="NCBI Taxonomy" id="2493633"/>
    <lineage>
        <taxon>Bacteria</taxon>
        <taxon>Pseudomonadati</taxon>
        <taxon>Pseudomonadota</taxon>
        <taxon>Gammaproteobacteria</taxon>
        <taxon>Pseudomonadales</taxon>
        <taxon>Pseudomonadaceae</taxon>
        <taxon>Ectopseudomonas</taxon>
    </lineage>
</organism>
<sequence length="817" mass="92019">MSKRQSKTGVQHLVYQAKTGFQYYFTFPSYIGNHPQLPAQIRWSLGHDEALARDLAQYLNPRFEDLLRRSSAATIELHPDGFLLNLATVHAEISRFTESHLKIWALRPAPAVLANSDLSAGHERLLKECQEHTVLYCNEPGGEIHFALYPSEALRQALKFGFTRFDWPLGTNDHVTANAAAAYIYSAITVLETTPMARNVFKTGHPLITMLSLYEYLCFARPDQGRHLLHIPPGLPRSAHSVMFHLSRISGHLDRLTLCQNFQILQEESGLYTLLIPLTGARLTGAPRHPDEMRVELLTSSPILASILLHFSLGQIDKILVKSFIEAPSADAYERALQEIQDLIRRMLGPVPPAEPMYTLPDMSAANDAATAPQDAGTLALLNALGSVLSPAQNAKLQALFETPTSNDLLIQPPLTHENCRHFGALTREFEERQVREGAWKNPRTRITMHARLEGLAELIGGHRPLATLTRADFNALRDQLRSYPKNRHRLRATRHQPLSQIIQSGKYEPLNARTAKKFFELARALIGYAHDQGYLKENLAAGLTFSTKGAPSPRKRTYNPRQIEQLLQGPVYTLKAPPRWRLDDYRFWLPLLGLYTGARLSELCQLQLGDIREELGIWVISISSSGARQLKTVDSERLVPLHKVILEAGLLAYHQQRLKAHGGDLSAPLFENLRVYGDLSPGHTASRWYRGSDKDDKGYLGQCGLGDDELTFHGLRHTFIQQFRRQKLDMLIGKALVGHADRSTTGGYGDCYPSYVLKEELDKIDFEASTAHIHYSHYRALQAEQGVFRIGRPAGVDKAKTTSWTEKRHWQSRITR</sequence>
<dbReference type="SUPFAM" id="SSF56349">
    <property type="entry name" value="DNA breaking-rejoining enzymes"/>
    <property type="match status" value="1"/>
</dbReference>
<comment type="similarity">
    <text evidence="1">Belongs to the 'phage' integrase family.</text>
</comment>
<dbReference type="Pfam" id="PF00589">
    <property type="entry name" value="Phage_integrase"/>
    <property type="match status" value="1"/>
</dbReference>
<evidence type="ECO:0000256" key="2">
    <source>
        <dbReference type="ARBA" id="ARBA00022908"/>
    </source>
</evidence>
<feature type="domain" description="Tyr recombinase" evidence="5">
    <location>
        <begin position="554"/>
        <end position="763"/>
    </location>
</feature>
<dbReference type="InterPro" id="IPR011010">
    <property type="entry name" value="DNA_brk_join_enz"/>
</dbReference>
<keyword evidence="7" id="KW-1185">Reference proteome</keyword>